<sequence>MNFKVELLGYEDKLADFEVTLSNLDVVTCHAIIDLIDFKNGDVNIDPDNWFDAEGDSIDKPEEFKSYERHLLNECFENNVGNFL</sequence>
<proteinExistence type="predicted"/>
<dbReference type="AlphaFoldDB" id="A0A833UWC8"/>
<name>A0A833UWC8_ACIBZ</name>
<evidence type="ECO:0000313" key="1">
    <source>
        <dbReference type="EMBL" id="KAF1026157.1"/>
    </source>
</evidence>
<protein>
    <recommendedName>
        <fullName evidence="3">Phage protein</fullName>
    </recommendedName>
</protein>
<reference evidence="2" key="1">
    <citation type="journal article" date="2020" name="MBio">
        <title>Horizontal gene transfer to a defensive symbiont with a reduced genome amongst a multipartite beetle microbiome.</title>
        <authorList>
            <person name="Waterworth S.C."/>
            <person name="Florez L.V."/>
            <person name="Rees E.R."/>
            <person name="Hertweck C."/>
            <person name="Kaltenpoth M."/>
            <person name="Kwan J.C."/>
        </authorList>
    </citation>
    <scope>NUCLEOTIDE SEQUENCE [LARGE SCALE GENOMIC DNA]</scope>
</reference>
<gene>
    <name evidence="1" type="ORF">GAK29_01419</name>
</gene>
<accession>A0A833UWC8</accession>
<evidence type="ECO:0000313" key="2">
    <source>
        <dbReference type="Proteomes" id="UP000490535"/>
    </source>
</evidence>
<dbReference type="Proteomes" id="UP000490535">
    <property type="component" value="Unassembled WGS sequence"/>
</dbReference>
<dbReference type="EMBL" id="WNDP01000027">
    <property type="protein sequence ID" value="KAF1026157.1"/>
    <property type="molecule type" value="Genomic_DNA"/>
</dbReference>
<evidence type="ECO:0008006" key="3">
    <source>
        <dbReference type="Google" id="ProtNLM"/>
    </source>
</evidence>
<comment type="caution">
    <text evidence="1">The sequence shown here is derived from an EMBL/GenBank/DDBJ whole genome shotgun (WGS) entry which is preliminary data.</text>
</comment>
<organism evidence="1 2">
    <name type="scientific">Acinetobacter bereziniae</name>
    <name type="common">Acinetobacter genomosp. 10</name>
    <dbReference type="NCBI Taxonomy" id="106648"/>
    <lineage>
        <taxon>Bacteria</taxon>
        <taxon>Pseudomonadati</taxon>
        <taxon>Pseudomonadota</taxon>
        <taxon>Gammaproteobacteria</taxon>
        <taxon>Moraxellales</taxon>
        <taxon>Moraxellaceae</taxon>
        <taxon>Acinetobacter</taxon>
    </lineage>
</organism>